<evidence type="ECO:0000313" key="3">
    <source>
        <dbReference type="Proteomes" id="UP000649617"/>
    </source>
</evidence>
<comment type="caution">
    <text evidence="2">The sequence shown here is derived from an EMBL/GenBank/DDBJ whole genome shotgun (WGS) entry which is preliminary data.</text>
</comment>
<dbReference type="Proteomes" id="UP000649617">
    <property type="component" value="Unassembled WGS sequence"/>
</dbReference>
<feature type="compositionally biased region" description="Basic and acidic residues" evidence="1">
    <location>
        <begin position="259"/>
        <end position="275"/>
    </location>
</feature>
<reference evidence="2" key="1">
    <citation type="submission" date="2021-02" db="EMBL/GenBank/DDBJ databases">
        <authorList>
            <person name="Dougan E. K."/>
            <person name="Rhodes N."/>
            <person name="Thang M."/>
            <person name="Chan C."/>
        </authorList>
    </citation>
    <scope>NUCLEOTIDE SEQUENCE</scope>
</reference>
<sequence length="454" mass="49344">REAAMSWKGTDDICVDCDALEGIAALQAKGLVPQVGEDGVLLYIRLVRHDRQGQLDNQGEQGVLEGSGMSVREYLKTEVNDMVSRIPFAAGTAARQAADWQGQPDNQSEQGVPEGYGMIVREYLNTDVKDMVLRIPSMVGVAALQAEDSVAQVDEDRVLVFVGLVGHNWQGRLGNEGEKGVIEGSGTSVSEFLETNVNGMVVRVPSAAVVTPPVPGHNVAVEGENREDMAKGRGSGMEELQDTVSLMQRKRGRPLKVPWRGDRRASDRTAEDRRARPSSGPPASASTASTAARSPRPGQAMGDNVLWWSELVGLNDPMENCQTVLSNETVDTIISNIRPMSVEHRKYMLSELIPFLGAFMAELLRAINEAVAGNPDEVVEVPVEDDDQAVLVQMGMAVRNTDRQGDDFSVMQIDHEARCLFGAKLSMLQAHLNGMDDSRSAQAASHLKIMTERL</sequence>
<name>A0A812NVV1_SYMPI</name>
<organism evidence="2 3">
    <name type="scientific">Symbiodinium pilosum</name>
    <name type="common">Dinoflagellate</name>
    <dbReference type="NCBI Taxonomy" id="2952"/>
    <lineage>
        <taxon>Eukaryota</taxon>
        <taxon>Sar</taxon>
        <taxon>Alveolata</taxon>
        <taxon>Dinophyceae</taxon>
        <taxon>Suessiales</taxon>
        <taxon>Symbiodiniaceae</taxon>
        <taxon>Symbiodinium</taxon>
    </lineage>
</organism>
<protein>
    <submittedName>
        <fullName evidence="2">Uncharacterized protein</fullName>
    </submittedName>
</protein>
<accession>A0A812NVV1</accession>
<feature type="region of interest" description="Disordered" evidence="1">
    <location>
        <begin position="215"/>
        <end position="300"/>
    </location>
</feature>
<gene>
    <name evidence="2" type="ORF">SPIL2461_LOCUS7661</name>
</gene>
<feature type="non-terminal residue" evidence="2">
    <location>
        <position position="1"/>
    </location>
</feature>
<feature type="non-terminal residue" evidence="2">
    <location>
        <position position="454"/>
    </location>
</feature>
<keyword evidence="3" id="KW-1185">Reference proteome</keyword>
<evidence type="ECO:0000256" key="1">
    <source>
        <dbReference type="SAM" id="MobiDB-lite"/>
    </source>
</evidence>
<evidence type="ECO:0000313" key="2">
    <source>
        <dbReference type="EMBL" id="CAE7330216.1"/>
    </source>
</evidence>
<dbReference type="EMBL" id="CAJNIZ010012136">
    <property type="protein sequence ID" value="CAE7330216.1"/>
    <property type="molecule type" value="Genomic_DNA"/>
</dbReference>
<feature type="compositionally biased region" description="Low complexity" evidence="1">
    <location>
        <begin position="277"/>
        <end position="297"/>
    </location>
</feature>
<proteinExistence type="predicted"/>
<dbReference type="AlphaFoldDB" id="A0A812NVV1"/>